<reference evidence="2 3" key="1">
    <citation type="journal article" date="2017" name="Int. J. Syst. Evol. Microbiol.">
        <title>Gemmobacter straminiformis sp. nov., isolated from an artificial fountain.</title>
        <authorList>
            <person name="Kang J.Y."/>
            <person name="Kim M.J."/>
            <person name="Chun J."/>
            <person name="Son K.P."/>
            <person name="Jahng K.Y."/>
        </authorList>
    </citation>
    <scope>NUCLEOTIDE SEQUENCE [LARGE SCALE GENOMIC DNA]</scope>
    <source>
        <strain evidence="2 3">CAM-8</strain>
    </source>
</reference>
<dbReference type="InterPro" id="IPR011604">
    <property type="entry name" value="PDDEXK-like_dom_sf"/>
</dbReference>
<evidence type="ECO:0000259" key="1">
    <source>
        <dbReference type="Pfam" id="PF12705"/>
    </source>
</evidence>
<keyword evidence="3" id="KW-1185">Reference proteome</keyword>
<dbReference type="InterPro" id="IPR038726">
    <property type="entry name" value="PDDEXK_AddAB-type"/>
</dbReference>
<dbReference type="SUPFAM" id="SSF52540">
    <property type="entry name" value="P-loop containing nucleoside triphosphate hydrolases"/>
    <property type="match status" value="1"/>
</dbReference>
<accession>A0A842I2R2</accession>
<dbReference type="Gene3D" id="3.90.320.10">
    <property type="match status" value="1"/>
</dbReference>
<dbReference type="AlphaFoldDB" id="A0A842I2R2"/>
<organism evidence="2 3">
    <name type="scientific">Paragemmobacter straminiformis</name>
    <dbReference type="NCBI Taxonomy" id="2045119"/>
    <lineage>
        <taxon>Bacteria</taxon>
        <taxon>Pseudomonadati</taxon>
        <taxon>Pseudomonadota</taxon>
        <taxon>Alphaproteobacteria</taxon>
        <taxon>Rhodobacterales</taxon>
        <taxon>Paracoccaceae</taxon>
        <taxon>Paragemmobacter</taxon>
    </lineage>
</organism>
<comment type="caution">
    <text evidence="2">The sequence shown here is derived from an EMBL/GenBank/DDBJ whole genome shotgun (WGS) entry which is preliminary data.</text>
</comment>
<name>A0A842I2R2_9RHOB</name>
<dbReference type="EMBL" id="JACLQD010000001">
    <property type="protein sequence ID" value="MBC2834066.1"/>
    <property type="molecule type" value="Genomic_DNA"/>
</dbReference>
<dbReference type="Pfam" id="PF12705">
    <property type="entry name" value="PDDEXK_1"/>
    <property type="match status" value="1"/>
</dbReference>
<feature type="domain" description="PD-(D/E)XK endonuclease-like" evidence="1">
    <location>
        <begin position="582"/>
        <end position="784"/>
    </location>
</feature>
<sequence length="880" mass="94142">MRLQPLIYVDPQSGACFPVTPSLLAEVYLVPKSAGWDASTALDDPAHPWAQSFGVDPEGVARAVERALVDVIHACPHAGPQDIDLAALPEGRARLHLSALLSVWQRRGTVPDDLCALRHVLSAPADQALVPLRLLPFDPDPHATATEDAVEARLLAHHGPASDEAFAAWQARQPRGAEDGALSALQRGLAVAEPASLDPSLAFYDLRDSLHEARFAAALARRMLDEGRVARQSDIAVLAIADPVARAHLAEAFDAQGLRLTGQEGPARRDVAGELASLALRVLQSPAPAMALASLAMLPLMPWGAANGAAIARDLMRGRYRSRIAARLTGAGAELWETLTGGASTAAQLGFKLNHLAERLIAPAGAEGMRDEARALLRRIAAEAGSGNIDWPYLQRIARAGGRIAGETLRHLDGVSLVDEGELPWRGCRHLIVTGFSAGHYPRAAGPSSLFMDSELRAIRRYLGLSLPGAALAMARGMALFQRQIGAASEGITFLTPRLDGMGKALAAPMTRALIARRFGRKEAELAQDPSRLPFPQAPVTLSAIAPAAKTRPDLPEDGMIELSRDLLGLRKAEDGVPLPQSPSRLETLMVSPLAWLLGEMGAEDCPWQPETLDILLKGTLAHHVLEMVFPAKAPLPDADALEALVGQHFAEGVRQTAPFLAAPEWKMERDTLCRDCLRAARVWLSILTEEGAEIVANEVTLAGEAHGIHISGRADSLLRLPDGQTVIVDHKKSSARSRRDRMKAGWDLQVALYRDMLRRPTAGASPETMGLDRDHVAIAYHTLNDGTVLRSGARGRNGGSSRVEDLSQAIAAQSLPLLQQRIAEAGAGRLRLNGDKDEGFLTKKAHLTPYAFDASPLVRAWTIAGQTIGPGDDDEGEAA</sequence>
<dbReference type="RefSeq" id="WP_185795696.1">
    <property type="nucleotide sequence ID" value="NZ_JACLQD010000001.1"/>
</dbReference>
<proteinExistence type="predicted"/>
<evidence type="ECO:0000313" key="2">
    <source>
        <dbReference type="EMBL" id="MBC2834066.1"/>
    </source>
</evidence>
<dbReference type="InterPro" id="IPR027417">
    <property type="entry name" value="P-loop_NTPase"/>
</dbReference>
<protein>
    <submittedName>
        <fullName evidence="2">PD-(D/E)XK nuclease family protein</fullName>
    </submittedName>
</protein>
<gene>
    <name evidence="2" type="ORF">H7F16_01010</name>
</gene>
<dbReference type="Proteomes" id="UP000555411">
    <property type="component" value="Unassembled WGS sequence"/>
</dbReference>
<evidence type="ECO:0000313" key="3">
    <source>
        <dbReference type="Proteomes" id="UP000555411"/>
    </source>
</evidence>